<organism evidence="1">
    <name type="scientific">Anguilla anguilla</name>
    <name type="common">European freshwater eel</name>
    <name type="synonym">Muraena anguilla</name>
    <dbReference type="NCBI Taxonomy" id="7936"/>
    <lineage>
        <taxon>Eukaryota</taxon>
        <taxon>Metazoa</taxon>
        <taxon>Chordata</taxon>
        <taxon>Craniata</taxon>
        <taxon>Vertebrata</taxon>
        <taxon>Euteleostomi</taxon>
        <taxon>Actinopterygii</taxon>
        <taxon>Neopterygii</taxon>
        <taxon>Teleostei</taxon>
        <taxon>Anguilliformes</taxon>
        <taxon>Anguillidae</taxon>
        <taxon>Anguilla</taxon>
    </lineage>
</organism>
<dbReference type="AlphaFoldDB" id="A0A0E9SW77"/>
<reference evidence="1" key="1">
    <citation type="submission" date="2014-11" db="EMBL/GenBank/DDBJ databases">
        <authorList>
            <person name="Amaro Gonzalez C."/>
        </authorList>
    </citation>
    <scope>NUCLEOTIDE SEQUENCE</scope>
</reference>
<name>A0A0E9SW77_ANGAN</name>
<protein>
    <submittedName>
        <fullName evidence="1">Uncharacterized protein</fullName>
    </submittedName>
</protein>
<reference evidence="1" key="2">
    <citation type="journal article" date="2015" name="Fish Shellfish Immunol.">
        <title>Early steps in the European eel (Anguilla anguilla)-Vibrio vulnificus interaction in the gills: Role of the RtxA13 toxin.</title>
        <authorList>
            <person name="Callol A."/>
            <person name="Pajuelo D."/>
            <person name="Ebbesson L."/>
            <person name="Teles M."/>
            <person name="MacKenzie S."/>
            <person name="Amaro C."/>
        </authorList>
    </citation>
    <scope>NUCLEOTIDE SEQUENCE</scope>
</reference>
<proteinExistence type="predicted"/>
<sequence length="35" mass="4402">MKHKYDYFLSPCLFWLQNVQDKIGMTIWKYSKKFN</sequence>
<accession>A0A0E9SW77</accession>
<dbReference type="EMBL" id="GBXM01063682">
    <property type="protein sequence ID" value="JAH44895.1"/>
    <property type="molecule type" value="Transcribed_RNA"/>
</dbReference>
<evidence type="ECO:0000313" key="1">
    <source>
        <dbReference type="EMBL" id="JAH44895.1"/>
    </source>
</evidence>